<accession>A0A3A8ESV0</accession>
<dbReference type="OrthoDB" id="6039265at2"/>
<dbReference type="Pfam" id="PF16460">
    <property type="entry name" value="Phage_TTP_11"/>
    <property type="match status" value="1"/>
</dbReference>
<dbReference type="RefSeq" id="WP_120402458.1">
    <property type="nucleotide sequence ID" value="NZ_RAXV01000015.1"/>
</dbReference>
<evidence type="ECO:0000313" key="2">
    <source>
        <dbReference type="Proteomes" id="UP000282388"/>
    </source>
</evidence>
<evidence type="ECO:0008006" key="3">
    <source>
        <dbReference type="Google" id="ProtNLM"/>
    </source>
</evidence>
<dbReference type="EMBL" id="RAXV01000015">
    <property type="protein sequence ID" value="RKG31493.1"/>
    <property type="molecule type" value="Genomic_DNA"/>
</dbReference>
<name>A0A3A8ESV0_9GAMM</name>
<dbReference type="Proteomes" id="UP000282388">
    <property type="component" value="Unassembled WGS sequence"/>
</dbReference>
<reference evidence="1 2" key="1">
    <citation type="submission" date="2018-09" db="EMBL/GenBank/DDBJ databases">
        <title>The draft genome of Acinetobacter spp. strains.</title>
        <authorList>
            <person name="Qin J."/>
            <person name="Feng Y."/>
            <person name="Zong Z."/>
        </authorList>
    </citation>
    <scope>NUCLEOTIDE SEQUENCE [LARGE SCALE GENOMIC DNA]</scope>
    <source>
        <strain evidence="1 2">WCHAc060012</strain>
    </source>
</reference>
<proteinExistence type="predicted"/>
<sequence length="157" mass="17430">MRIKVQGSHLFYHVAGATTVERVQCAKELDLGTDSEEDIDVTCLDDDEDNFDAGKVTPGDGSITIDMDDENSSHLKLLQLSKSKPRVKPTFYLGSSDSDDPPTISGNTVTLPETRTWWVWTGYLKLATPTFPKGQFVNYAIPMKRTSSVNETIRTIT</sequence>
<protein>
    <recommendedName>
        <fullName evidence="3">Structural protein 3 family protein</fullName>
    </recommendedName>
</protein>
<dbReference type="Gene3D" id="4.10.410.40">
    <property type="match status" value="1"/>
</dbReference>
<keyword evidence="2" id="KW-1185">Reference proteome</keyword>
<dbReference type="AlphaFoldDB" id="A0A3A8ESV0"/>
<evidence type="ECO:0000313" key="1">
    <source>
        <dbReference type="EMBL" id="RKG31493.1"/>
    </source>
</evidence>
<gene>
    <name evidence="1" type="ORF">D7V32_08495</name>
</gene>
<organism evidence="1 2">
    <name type="scientific">Acinetobacter tianfuensis</name>
    <dbReference type="NCBI Taxonomy" id="2419603"/>
    <lineage>
        <taxon>Bacteria</taxon>
        <taxon>Pseudomonadati</taxon>
        <taxon>Pseudomonadota</taxon>
        <taxon>Gammaproteobacteria</taxon>
        <taxon>Moraxellales</taxon>
        <taxon>Moraxellaceae</taxon>
        <taxon>Acinetobacter</taxon>
    </lineage>
</organism>
<dbReference type="InterPro" id="IPR032495">
    <property type="entry name" value="Phage_TTP_11"/>
</dbReference>
<comment type="caution">
    <text evidence="1">The sequence shown here is derived from an EMBL/GenBank/DDBJ whole genome shotgun (WGS) entry which is preliminary data.</text>
</comment>